<comment type="subcellular location">
    <subcellularLocation>
        <location evidence="1">Golgi apparatus membrane</location>
        <topology evidence="1">Single-pass type II membrane protein</topology>
    </subcellularLocation>
</comment>
<dbReference type="GO" id="GO:0004559">
    <property type="term" value="F:alpha-mannosidase activity"/>
    <property type="evidence" value="ECO:0007669"/>
    <property type="project" value="TreeGrafter"/>
</dbReference>
<evidence type="ECO:0000256" key="7">
    <source>
        <dbReference type="ARBA" id="ARBA00023034"/>
    </source>
</evidence>
<protein>
    <recommendedName>
        <fullName evidence="11">Mannosidase endo-alpha like</fullName>
    </recommendedName>
</protein>
<keyword evidence="7" id="KW-0333">Golgi apparatus</keyword>
<evidence type="ECO:0008006" key="11">
    <source>
        <dbReference type="Google" id="ProtNLM"/>
    </source>
</evidence>
<dbReference type="PANTHER" id="PTHR13572">
    <property type="entry name" value="ENDO-ALPHA-1,2-MANNOSIDASE"/>
    <property type="match status" value="1"/>
</dbReference>
<dbReference type="HOGENOM" id="CLU_042710_1_0_1"/>
<keyword evidence="3" id="KW-0812">Transmembrane</keyword>
<keyword evidence="10" id="KW-1185">Reference proteome</keyword>
<dbReference type="PANTHER" id="PTHR13572:SF2">
    <property type="entry name" value="GLYCOPROTEIN ENDO-ALPHA-1,2-MANNOSIDASE-LIKE PROTEIN"/>
    <property type="match status" value="1"/>
</dbReference>
<accession>G1QFJ4</accession>
<evidence type="ECO:0000313" key="9">
    <source>
        <dbReference type="Ensembl" id="ENSMLUP00000022477.1"/>
    </source>
</evidence>
<dbReference type="GO" id="GO:0000139">
    <property type="term" value="C:Golgi membrane"/>
    <property type="evidence" value="ECO:0007669"/>
    <property type="project" value="UniProtKB-SubCell"/>
</dbReference>
<dbReference type="eggNOG" id="ENOG502QPJV">
    <property type="taxonomic scope" value="Eukaryota"/>
</dbReference>
<evidence type="ECO:0000256" key="4">
    <source>
        <dbReference type="ARBA" id="ARBA00022801"/>
    </source>
</evidence>
<evidence type="ECO:0000256" key="6">
    <source>
        <dbReference type="ARBA" id="ARBA00022989"/>
    </source>
</evidence>
<organism evidence="9 10">
    <name type="scientific">Myotis lucifugus</name>
    <name type="common">Little brown bat</name>
    <dbReference type="NCBI Taxonomy" id="59463"/>
    <lineage>
        <taxon>Eukaryota</taxon>
        <taxon>Metazoa</taxon>
        <taxon>Chordata</taxon>
        <taxon>Craniata</taxon>
        <taxon>Vertebrata</taxon>
        <taxon>Euteleostomi</taxon>
        <taxon>Mammalia</taxon>
        <taxon>Eutheria</taxon>
        <taxon>Laurasiatheria</taxon>
        <taxon>Chiroptera</taxon>
        <taxon>Yangochiroptera</taxon>
        <taxon>Vespertilionidae</taxon>
        <taxon>Myotis</taxon>
    </lineage>
</organism>
<dbReference type="AlphaFoldDB" id="G1QFJ4"/>
<evidence type="ECO:0000256" key="5">
    <source>
        <dbReference type="ARBA" id="ARBA00022968"/>
    </source>
</evidence>
<dbReference type="Ensembl" id="ENSMLUT00000027431.1">
    <property type="protein sequence ID" value="ENSMLUP00000022477.1"/>
    <property type="gene ID" value="ENSMLUG00000029680.1"/>
</dbReference>
<keyword evidence="5" id="KW-0735">Signal-anchor</keyword>
<dbReference type="Pfam" id="PF16317">
    <property type="entry name" value="Glyco_hydro_99"/>
    <property type="match status" value="1"/>
</dbReference>
<dbReference type="CDD" id="cd11574">
    <property type="entry name" value="GH99"/>
    <property type="match status" value="1"/>
</dbReference>
<evidence type="ECO:0000256" key="8">
    <source>
        <dbReference type="ARBA" id="ARBA00023136"/>
    </source>
</evidence>
<keyword evidence="4" id="KW-0378">Hydrolase</keyword>
<name>G1QFJ4_MYOLU</name>
<reference evidence="9" key="2">
    <citation type="submission" date="2025-08" db="UniProtKB">
        <authorList>
            <consortium name="Ensembl"/>
        </authorList>
    </citation>
    <scope>IDENTIFICATION</scope>
</reference>
<keyword evidence="6" id="KW-1133">Transmembrane helix</keyword>
<reference evidence="9" key="3">
    <citation type="submission" date="2025-09" db="UniProtKB">
        <authorList>
            <consortium name="Ensembl"/>
        </authorList>
    </citation>
    <scope>IDENTIFICATION</scope>
</reference>
<keyword evidence="8" id="KW-0472">Membrane</keyword>
<sequence length="306" mass="34555">PAPPPEAKAESAPRQSLCVYSDLHTFCYSWYGSQRWYIHWDHIMAPHWDPMISASYACGRHSPPHPHDLGSSFYLELGPYGSWDPDVLWEHMTQLKEAAISTLVLFWYPPGMAHDNGDPSDDLVPAILDTAHQYNIQAIVGASPYNGWDDIIQHDNIKYIIDTYGSGTFYCYKNNIGKSLLLFYISTTHTNPEAWAHLLTPNGLHSISNTSYNGVFIALLVEEGHTHNILATGFHGMYTYFAPMVFPLDSSHQNWKAVKNFCDSNNLKFIPSVGPGYIDTSIQPWNNHNTQNRVNGKYYETALQAA</sequence>
<evidence type="ECO:0000256" key="3">
    <source>
        <dbReference type="ARBA" id="ARBA00022692"/>
    </source>
</evidence>
<dbReference type="Proteomes" id="UP000001074">
    <property type="component" value="Unassembled WGS sequence"/>
</dbReference>
<dbReference type="Gene3D" id="3.20.20.80">
    <property type="entry name" value="Glycosidases"/>
    <property type="match status" value="1"/>
</dbReference>
<dbReference type="GeneTree" id="ENSGT00390000016054"/>
<reference evidence="9 10" key="1">
    <citation type="journal article" date="2011" name="Nature">
        <title>A high-resolution map of human evolutionary constraint using 29 mammals.</title>
        <authorList>
            <person name="Lindblad-Toh K."/>
            <person name="Garber M."/>
            <person name="Zuk O."/>
            <person name="Lin M.F."/>
            <person name="Parker B.J."/>
            <person name="Washietl S."/>
            <person name="Kheradpour P."/>
            <person name="Ernst J."/>
            <person name="Jordan G."/>
            <person name="Mauceli E."/>
            <person name="Ward L.D."/>
            <person name="Lowe C.B."/>
            <person name="Holloway A.K."/>
            <person name="Clamp M."/>
            <person name="Gnerre S."/>
            <person name="Alfoldi J."/>
            <person name="Beal K."/>
            <person name="Chang J."/>
            <person name="Clawson H."/>
            <person name="Cuff J."/>
            <person name="Di Palma F."/>
            <person name="Fitzgerald S."/>
            <person name="Flicek P."/>
            <person name="Guttman M."/>
            <person name="Hubisz M.J."/>
            <person name="Jaffe D.B."/>
            <person name="Jungreis I."/>
            <person name="Kent W.J."/>
            <person name="Kostka D."/>
            <person name="Lara M."/>
            <person name="Martins A.L."/>
            <person name="Massingham T."/>
            <person name="Moltke I."/>
            <person name="Raney B.J."/>
            <person name="Rasmussen M.D."/>
            <person name="Robinson J."/>
            <person name="Stark A."/>
            <person name="Vilella A.J."/>
            <person name="Wen J."/>
            <person name="Xie X."/>
            <person name="Zody M.C."/>
            <person name="Baldwin J."/>
            <person name="Bloom T."/>
            <person name="Chin C.W."/>
            <person name="Heiman D."/>
            <person name="Nicol R."/>
            <person name="Nusbaum C."/>
            <person name="Young S."/>
            <person name="Wilkinson J."/>
            <person name="Worley K.C."/>
            <person name="Kovar C.L."/>
            <person name="Muzny D.M."/>
            <person name="Gibbs R.A."/>
            <person name="Cree A."/>
            <person name="Dihn H.H."/>
            <person name="Fowler G."/>
            <person name="Jhangiani S."/>
            <person name="Joshi V."/>
            <person name="Lee S."/>
            <person name="Lewis L.R."/>
            <person name="Nazareth L.V."/>
            <person name="Okwuonu G."/>
            <person name="Santibanez J."/>
            <person name="Warren W.C."/>
            <person name="Mardis E.R."/>
            <person name="Weinstock G.M."/>
            <person name="Wilson R.K."/>
            <person name="Delehaunty K."/>
            <person name="Dooling D."/>
            <person name="Fronik C."/>
            <person name="Fulton L."/>
            <person name="Fulton B."/>
            <person name="Graves T."/>
            <person name="Minx P."/>
            <person name="Sodergren E."/>
            <person name="Birney E."/>
            <person name="Margulies E.H."/>
            <person name="Herrero J."/>
            <person name="Green E.D."/>
            <person name="Haussler D."/>
            <person name="Siepel A."/>
            <person name="Goldman N."/>
            <person name="Pollard K.S."/>
            <person name="Pedersen J.S."/>
            <person name="Lander E.S."/>
            <person name="Kellis M."/>
        </authorList>
    </citation>
    <scope>NUCLEOTIDE SEQUENCE [LARGE SCALE GENOMIC DNA]</scope>
</reference>
<dbReference type="InParanoid" id="G1QFJ4"/>
<dbReference type="EMBL" id="AAPE02002033">
    <property type="status" value="NOT_ANNOTATED_CDS"/>
    <property type="molecule type" value="Genomic_DNA"/>
</dbReference>
<evidence type="ECO:0000256" key="1">
    <source>
        <dbReference type="ARBA" id="ARBA00004323"/>
    </source>
</evidence>
<dbReference type="InterPro" id="IPR026071">
    <property type="entry name" value="Glyco_Hydrolase_99"/>
</dbReference>
<evidence type="ECO:0000313" key="10">
    <source>
        <dbReference type="Proteomes" id="UP000001074"/>
    </source>
</evidence>
<dbReference type="OMA" id="FYISTTH"/>
<evidence type="ECO:0000256" key="2">
    <source>
        <dbReference type="ARBA" id="ARBA00009559"/>
    </source>
</evidence>
<proteinExistence type="inferred from homology"/>
<dbReference type="STRING" id="59463.ENSMLUP00000022477"/>
<comment type="similarity">
    <text evidence="2">Belongs to the glycosyl hydrolase 99 family.</text>
</comment>